<dbReference type="EMBL" id="FNGM01000006">
    <property type="protein sequence ID" value="SDL80294.1"/>
    <property type="molecule type" value="Genomic_DNA"/>
</dbReference>
<sequence>MGELFFAFLGEKLPQAALYEEMKGKNTSEFAAGGPIEEMRGKNTSEFATGGLYAEMRGKNTSEFTTGMA</sequence>
<accession>A0A1G9N1P5</accession>
<gene>
    <name evidence="1" type="ORF">AML91_12640</name>
    <name evidence="2" type="ORF">SAMN05216191_1061</name>
</gene>
<name>A0A1G9N1P5_9BACL</name>
<dbReference type="Proteomes" id="UP000182783">
    <property type="component" value="Unassembled WGS sequence"/>
</dbReference>
<organism evidence="2 4">
    <name type="scientific">Paenibacillus jilunlii</name>
    <dbReference type="NCBI Taxonomy" id="682956"/>
    <lineage>
        <taxon>Bacteria</taxon>
        <taxon>Bacillati</taxon>
        <taxon>Bacillota</taxon>
        <taxon>Bacilli</taxon>
        <taxon>Bacillales</taxon>
        <taxon>Paenibacillaceae</taxon>
        <taxon>Paenibacillus</taxon>
    </lineage>
</organism>
<protein>
    <submittedName>
        <fullName evidence="2">Uncharacterized protein</fullName>
    </submittedName>
</protein>
<dbReference type="Proteomes" id="UP000070252">
    <property type="component" value="Unassembled WGS sequence"/>
</dbReference>
<dbReference type="EMBL" id="LIPY01000110">
    <property type="protein sequence ID" value="KWX75660.1"/>
    <property type="molecule type" value="Genomic_DNA"/>
</dbReference>
<evidence type="ECO:0000313" key="3">
    <source>
        <dbReference type="Proteomes" id="UP000070252"/>
    </source>
</evidence>
<evidence type="ECO:0000313" key="4">
    <source>
        <dbReference type="Proteomes" id="UP000182783"/>
    </source>
</evidence>
<dbReference type="AlphaFoldDB" id="A0A1G9N1P5"/>
<reference evidence="1 3" key="1">
    <citation type="submission" date="2015-08" db="EMBL/GenBank/DDBJ databases">
        <title>Genome of Paenibacillus jilunlii.</title>
        <authorList>
            <person name="Sant'Anna F.H."/>
            <person name="Ambrosini A."/>
            <person name="Souza R."/>
            <person name="Bach E."/>
            <person name="Fernandes G."/>
            <person name="Balsanelli E."/>
            <person name="Baura V.A."/>
            <person name="Pedrosa F.O."/>
            <person name="Souza E.M."/>
            <person name="Passaglia L."/>
        </authorList>
    </citation>
    <scope>NUCLEOTIDE SEQUENCE [LARGE SCALE GENOMIC DNA]</scope>
    <source>
        <strain evidence="1 3">DSM 23019</strain>
    </source>
</reference>
<reference evidence="2 4" key="2">
    <citation type="submission" date="2016-10" db="EMBL/GenBank/DDBJ databases">
        <authorList>
            <person name="de Groot N.N."/>
        </authorList>
    </citation>
    <scope>NUCLEOTIDE SEQUENCE [LARGE SCALE GENOMIC DNA]</scope>
    <source>
        <strain evidence="2 4">CGMCC 1.10239</strain>
    </source>
</reference>
<proteinExistence type="predicted"/>
<evidence type="ECO:0000313" key="2">
    <source>
        <dbReference type="EMBL" id="SDL80294.1"/>
    </source>
</evidence>
<keyword evidence="3" id="KW-1185">Reference proteome</keyword>
<evidence type="ECO:0000313" key="1">
    <source>
        <dbReference type="EMBL" id="KWX75660.1"/>
    </source>
</evidence>